<keyword evidence="3" id="KW-1185">Reference proteome</keyword>
<protein>
    <submittedName>
        <fullName evidence="2">Uncharacterized protein</fullName>
    </submittedName>
</protein>
<reference evidence="2" key="2">
    <citation type="journal article" date="2023" name="IMA Fungus">
        <title>Comparative genomic study of the Penicillium genus elucidates a diverse pangenome and 15 lateral gene transfer events.</title>
        <authorList>
            <person name="Petersen C."/>
            <person name="Sorensen T."/>
            <person name="Nielsen M.R."/>
            <person name="Sondergaard T.E."/>
            <person name="Sorensen J.L."/>
            <person name="Fitzpatrick D.A."/>
            <person name="Frisvad J.C."/>
            <person name="Nielsen K.L."/>
        </authorList>
    </citation>
    <scope>NUCLEOTIDE SEQUENCE</scope>
    <source>
        <strain evidence="2">IBT 21917</strain>
    </source>
</reference>
<dbReference type="EMBL" id="JAPQKO010000005">
    <property type="protein sequence ID" value="KAJ5161713.1"/>
    <property type="molecule type" value="Genomic_DNA"/>
</dbReference>
<evidence type="ECO:0000256" key="1">
    <source>
        <dbReference type="SAM" id="MobiDB-lite"/>
    </source>
</evidence>
<accession>A0A9W9I1E9</accession>
<gene>
    <name evidence="2" type="ORF">N7492_007105</name>
</gene>
<proteinExistence type="predicted"/>
<comment type="caution">
    <text evidence="2">The sequence shown here is derived from an EMBL/GenBank/DDBJ whole genome shotgun (WGS) entry which is preliminary data.</text>
</comment>
<feature type="compositionally biased region" description="Polar residues" evidence="1">
    <location>
        <begin position="38"/>
        <end position="50"/>
    </location>
</feature>
<evidence type="ECO:0000313" key="3">
    <source>
        <dbReference type="Proteomes" id="UP001146351"/>
    </source>
</evidence>
<dbReference type="OrthoDB" id="4232626at2759"/>
<reference evidence="2" key="1">
    <citation type="submission" date="2022-11" db="EMBL/GenBank/DDBJ databases">
        <authorList>
            <person name="Petersen C."/>
        </authorList>
    </citation>
    <scope>NUCLEOTIDE SEQUENCE</scope>
    <source>
        <strain evidence="2">IBT 21917</strain>
    </source>
</reference>
<feature type="compositionally biased region" description="Polar residues" evidence="1">
    <location>
        <begin position="12"/>
        <end position="27"/>
    </location>
</feature>
<evidence type="ECO:0000313" key="2">
    <source>
        <dbReference type="EMBL" id="KAJ5161713.1"/>
    </source>
</evidence>
<feature type="region of interest" description="Disordered" evidence="1">
    <location>
        <begin position="1"/>
        <end position="68"/>
    </location>
</feature>
<sequence length="411" mass="47211">MNDSPCHDDDISQPQELEQWEQKSQYSPPTPGYFRSPYATQSDCSPSPSVSLEDDLNPASRSQPKSIPLLQESEWDADKIYDEDPPSCIHYCIEWRVTLNNKAVVRDTEEDLVLAPSAYWRLFLEEKLQTVLREKLTRNKRVRVDDTAIVVAVNDRSQRDLTKRFNKTEIVWTSIEKQLRMWSSHFCRGKRLTLRVCFNYVEDCTSPSAGRKGDKRGPYCWLDPMGKKHYRLRTQTLRRLVTYVEKGGVLETHKDVPDEIRDELYMEEQQRQEKEKGKGGNILRGGSPYPPININVHSSHPTELVTSSGDASAGLRYVGPLKIPGFKDVAVKEYGEWLASNVTDDTLKAGFRQACHITLSDGFELEHIYKDQNPEFFVGKGIKPGIARSFVENIRDWVENVKKEIPIIEMV</sequence>
<name>A0A9W9I1E9_9EURO</name>
<dbReference type="Proteomes" id="UP001146351">
    <property type="component" value="Unassembled WGS sequence"/>
</dbReference>
<dbReference type="AlphaFoldDB" id="A0A9W9I1E9"/>
<feature type="compositionally biased region" description="Basic and acidic residues" evidence="1">
    <location>
        <begin position="1"/>
        <end position="10"/>
    </location>
</feature>
<organism evidence="2 3">
    <name type="scientific">Penicillium capsulatum</name>
    <dbReference type="NCBI Taxonomy" id="69766"/>
    <lineage>
        <taxon>Eukaryota</taxon>
        <taxon>Fungi</taxon>
        <taxon>Dikarya</taxon>
        <taxon>Ascomycota</taxon>
        <taxon>Pezizomycotina</taxon>
        <taxon>Eurotiomycetes</taxon>
        <taxon>Eurotiomycetidae</taxon>
        <taxon>Eurotiales</taxon>
        <taxon>Aspergillaceae</taxon>
        <taxon>Penicillium</taxon>
    </lineage>
</organism>